<dbReference type="InterPro" id="IPR028889">
    <property type="entry name" value="USP"/>
</dbReference>
<reference evidence="5" key="1">
    <citation type="submission" date="2015-11" db="EMBL/GenBank/DDBJ databases">
        <title>De novo transcriptome assembly of four potential Pierce s Disease insect vectors from Arizona vineyards.</title>
        <authorList>
            <person name="Tassone E.E."/>
        </authorList>
    </citation>
    <scope>NUCLEOTIDE SEQUENCE</scope>
</reference>
<evidence type="ECO:0000313" key="5">
    <source>
        <dbReference type="EMBL" id="JAS65202.1"/>
    </source>
</evidence>
<dbReference type="InterPro" id="IPR038765">
    <property type="entry name" value="Papain-like_cys_pep_sf"/>
</dbReference>
<protein>
    <recommendedName>
        <fullName evidence="2">ubiquitinyl hydrolase 1</fullName>
        <ecNumber evidence="2">3.4.19.12</ecNumber>
    </recommendedName>
</protein>
<dbReference type="EMBL" id="GECZ01004567">
    <property type="protein sequence ID" value="JAS65202.1"/>
    <property type="molecule type" value="Transcribed_RNA"/>
</dbReference>
<name>A0A1B6GRZ4_9HEMI</name>
<dbReference type="PANTHER" id="PTHR21646:SF14">
    <property type="entry name" value="FI05488P"/>
    <property type="match status" value="1"/>
</dbReference>
<dbReference type="PROSITE" id="PS50235">
    <property type="entry name" value="USP_3"/>
    <property type="match status" value="1"/>
</dbReference>
<feature type="domain" description="USP" evidence="4">
    <location>
        <begin position="1"/>
        <end position="97"/>
    </location>
</feature>
<organism evidence="5">
    <name type="scientific">Cuerna arida</name>
    <dbReference type="NCBI Taxonomy" id="1464854"/>
    <lineage>
        <taxon>Eukaryota</taxon>
        <taxon>Metazoa</taxon>
        <taxon>Ecdysozoa</taxon>
        <taxon>Arthropoda</taxon>
        <taxon>Hexapoda</taxon>
        <taxon>Insecta</taxon>
        <taxon>Pterygota</taxon>
        <taxon>Neoptera</taxon>
        <taxon>Paraneoptera</taxon>
        <taxon>Hemiptera</taxon>
        <taxon>Auchenorrhyncha</taxon>
        <taxon>Membracoidea</taxon>
        <taxon>Cicadellidae</taxon>
        <taxon>Cicadellinae</taxon>
        <taxon>Proconiini</taxon>
        <taxon>Cuerna</taxon>
    </lineage>
</organism>
<dbReference type="Pfam" id="PF00443">
    <property type="entry name" value="UCH"/>
    <property type="match status" value="1"/>
</dbReference>
<dbReference type="EC" id="3.4.19.12" evidence="2"/>
<evidence type="ECO:0000256" key="1">
    <source>
        <dbReference type="ARBA" id="ARBA00000707"/>
    </source>
</evidence>
<evidence type="ECO:0000256" key="3">
    <source>
        <dbReference type="SAM" id="MobiDB-lite"/>
    </source>
</evidence>
<dbReference type="AlphaFoldDB" id="A0A1B6GRZ4"/>
<evidence type="ECO:0000259" key="4">
    <source>
        <dbReference type="PROSITE" id="PS50235"/>
    </source>
</evidence>
<dbReference type="PROSITE" id="PS00973">
    <property type="entry name" value="USP_2"/>
    <property type="match status" value="1"/>
</dbReference>
<dbReference type="GO" id="GO:0004843">
    <property type="term" value="F:cysteine-type deubiquitinase activity"/>
    <property type="evidence" value="ECO:0007669"/>
    <property type="project" value="UniProtKB-EC"/>
</dbReference>
<evidence type="ECO:0000256" key="2">
    <source>
        <dbReference type="ARBA" id="ARBA00012759"/>
    </source>
</evidence>
<accession>A0A1B6GRZ4</accession>
<sequence>MSPHVCPGQCGGPRGVWSPWRRPRPLPLPPPLADEYTYDLYAVCNHHGQDLQSGHYTAYCRNPYDGQWYCFDDAKVSPVNESQLVSAAAYILFYQRRGLVSPSSNSSCSSTIGLEHWAARLVHIAEEKNTDSIKRHSHAYSTLPPSSKHSVATETEIPLENIVNSPTCERREAQEETITEQNECEVEDDIKDIDADDNELSESRV</sequence>
<feature type="region of interest" description="Disordered" evidence="3">
    <location>
        <begin position="164"/>
        <end position="205"/>
    </location>
</feature>
<dbReference type="InterPro" id="IPR050185">
    <property type="entry name" value="Ub_carboxyl-term_hydrolase"/>
</dbReference>
<dbReference type="SUPFAM" id="SSF54001">
    <property type="entry name" value="Cysteine proteinases"/>
    <property type="match status" value="1"/>
</dbReference>
<proteinExistence type="predicted"/>
<gene>
    <name evidence="5" type="ORF">g.25850</name>
</gene>
<dbReference type="InterPro" id="IPR001394">
    <property type="entry name" value="Peptidase_C19_UCH"/>
</dbReference>
<dbReference type="InterPro" id="IPR018200">
    <property type="entry name" value="USP_CS"/>
</dbReference>
<dbReference type="Gene3D" id="3.90.70.10">
    <property type="entry name" value="Cysteine proteinases"/>
    <property type="match status" value="1"/>
</dbReference>
<dbReference type="PANTHER" id="PTHR21646">
    <property type="entry name" value="UBIQUITIN CARBOXYL-TERMINAL HYDROLASE"/>
    <property type="match status" value="1"/>
</dbReference>
<dbReference type="GO" id="GO:0016579">
    <property type="term" value="P:protein deubiquitination"/>
    <property type="evidence" value="ECO:0007669"/>
    <property type="project" value="InterPro"/>
</dbReference>
<feature type="compositionally biased region" description="Acidic residues" evidence="3">
    <location>
        <begin position="175"/>
        <end position="205"/>
    </location>
</feature>
<comment type="catalytic activity">
    <reaction evidence="1">
        <text>Thiol-dependent hydrolysis of ester, thioester, amide, peptide and isopeptide bonds formed by the C-terminal Gly of ubiquitin (a 76-residue protein attached to proteins as an intracellular targeting signal).</text>
        <dbReference type="EC" id="3.4.19.12"/>
    </reaction>
</comment>